<organism evidence="2 3">
    <name type="scientific">Streptomyces fragilis</name>
    <dbReference type="NCBI Taxonomy" id="67301"/>
    <lineage>
        <taxon>Bacteria</taxon>
        <taxon>Bacillati</taxon>
        <taxon>Actinomycetota</taxon>
        <taxon>Actinomycetes</taxon>
        <taxon>Kitasatosporales</taxon>
        <taxon>Streptomycetaceae</taxon>
        <taxon>Streptomyces</taxon>
    </lineage>
</organism>
<dbReference type="EMBL" id="JBEZUR010000028">
    <property type="protein sequence ID" value="MEU3556133.1"/>
    <property type="molecule type" value="Genomic_DNA"/>
</dbReference>
<dbReference type="NCBIfam" id="NF038353">
    <property type="entry name" value="FxLYD_dom"/>
    <property type="match status" value="1"/>
</dbReference>
<feature type="signal peptide" evidence="1">
    <location>
        <begin position="1"/>
        <end position="26"/>
    </location>
</feature>
<gene>
    <name evidence="2" type="ORF">AB0E65_18220</name>
</gene>
<dbReference type="InterPro" id="IPR047676">
    <property type="entry name" value="FxLYD_dom"/>
</dbReference>
<keyword evidence="1" id="KW-0732">Signal</keyword>
<reference evidence="2 3" key="1">
    <citation type="submission" date="2024-06" db="EMBL/GenBank/DDBJ databases">
        <title>The Natural Products Discovery Center: Release of the First 8490 Sequenced Strains for Exploring Actinobacteria Biosynthetic Diversity.</title>
        <authorList>
            <person name="Kalkreuter E."/>
            <person name="Kautsar S.A."/>
            <person name="Yang D."/>
            <person name="Bader C.D."/>
            <person name="Teijaro C.N."/>
            <person name="Fluegel L."/>
            <person name="Davis C.M."/>
            <person name="Simpson J.R."/>
            <person name="Lauterbach L."/>
            <person name="Steele A.D."/>
            <person name="Gui C."/>
            <person name="Meng S."/>
            <person name="Li G."/>
            <person name="Viehrig K."/>
            <person name="Ye F."/>
            <person name="Su P."/>
            <person name="Kiefer A.F."/>
            <person name="Nichols A."/>
            <person name="Cepeda A.J."/>
            <person name="Yan W."/>
            <person name="Fan B."/>
            <person name="Jiang Y."/>
            <person name="Adhikari A."/>
            <person name="Zheng C.-J."/>
            <person name="Schuster L."/>
            <person name="Cowan T.M."/>
            <person name="Smanski M.J."/>
            <person name="Chevrette M.G."/>
            <person name="De Carvalho L.P.S."/>
            <person name="Shen B."/>
        </authorList>
    </citation>
    <scope>NUCLEOTIDE SEQUENCE [LARGE SCALE GENOMIC DNA]</scope>
    <source>
        <strain evidence="2 3">NPDC038104</strain>
    </source>
</reference>
<accession>A0ABV2YK90</accession>
<evidence type="ECO:0000313" key="2">
    <source>
        <dbReference type="EMBL" id="MEU3556133.1"/>
    </source>
</evidence>
<name>A0ABV2YK90_9ACTN</name>
<dbReference type="RefSeq" id="WP_108952789.1">
    <property type="nucleotide sequence ID" value="NZ_BEVZ01000002.1"/>
</dbReference>
<dbReference type="Proteomes" id="UP001550850">
    <property type="component" value="Unassembled WGS sequence"/>
</dbReference>
<comment type="caution">
    <text evidence="2">The sequence shown here is derived from an EMBL/GenBank/DDBJ whole genome shotgun (WGS) entry which is preliminary data.</text>
</comment>
<keyword evidence="3" id="KW-1185">Reference proteome</keyword>
<protein>
    <submittedName>
        <fullName evidence="2">FxLYD domain-containing protein</fullName>
    </submittedName>
</protein>
<feature type="chain" id="PRO_5046554233" evidence="1">
    <location>
        <begin position="27"/>
        <end position="154"/>
    </location>
</feature>
<evidence type="ECO:0000256" key="1">
    <source>
        <dbReference type="SAM" id="SignalP"/>
    </source>
</evidence>
<dbReference type="PROSITE" id="PS51257">
    <property type="entry name" value="PROKAR_LIPOPROTEIN"/>
    <property type="match status" value="1"/>
</dbReference>
<sequence length="154" mass="15678">MRRGRVPVAVVGLVVAAGLVAGCGAAEDTGTAKGIRAGADARPGTVPGADGVSPRDARILESGFEDHATWGPGSYVVRYEITNGGKDAAHYFVGFEFLDADGDVLGSTGVTADGLGPGRTKRGDTAPLASEIENGPLKSIADVRVSTVERMPAR</sequence>
<proteinExistence type="predicted"/>
<evidence type="ECO:0000313" key="3">
    <source>
        <dbReference type="Proteomes" id="UP001550850"/>
    </source>
</evidence>